<comment type="caution">
    <text evidence="3">The sequence shown here is derived from an EMBL/GenBank/DDBJ whole genome shotgun (WGS) entry which is preliminary data.</text>
</comment>
<dbReference type="SUPFAM" id="SSF69318">
    <property type="entry name" value="Integrin alpha N-terminal domain"/>
    <property type="match status" value="1"/>
</dbReference>
<keyword evidence="2" id="KW-0472">Membrane</keyword>
<dbReference type="PANTHER" id="PTHR46580">
    <property type="entry name" value="SENSOR KINASE-RELATED"/>
    <property type="match status" value="1"/>
</dbReference>
<reference evidence="3" key="1">
    <citation type="submission" date="2021-02" db="EMBL/GenBank/DDBJ databases">
        <authorList>
            <person name="Nowell W R."/>
        </authorList>
    </citation>
    <scope>NUCLEOTIDE SEQUENCE</scope>
</reference>
<evidence type="ECO:0000256" key="2">
    <source>
        <dbReference type="SAM" id="Phobius"/>
    </source>
</evidence>
<keyword evidence="2" id="KW-0812">Transmembrane</keyword>
<organism evidence="3 4">
    <name type="scientific">Adineta ricciae</name>
    <name type="common">Rotifer</name>
    <dbReference type="NCBI Taxonomy" id="249248"/>
    <lineage>
        <taxon>Eukaryota</taxon>
        <taxon>Metazoa</taxon>
        <taxon>Spiralia</taxon>
        <taxon>Gnathifera</taxon>
        <taxon>Rotifera</taxon>
        <taxon>Eurotatoria</taxon>
        <taxon>Bdelloidea</taxon>
        <taxon>Adinetida</taxon>
        <taxon>Adinetidae</taxon>
        <taxon>Adineta</taxon>
    </lineage>
</organism>
<protein>
    <submittedName>
        <fullName evidence="3">Uncharacterized protein</fullName>
    </submittedName>
</protein>
<evidence type="ECO:0000313" key="3">
    <source>
        <dbReference type="EMBL" id="CAF1613178.1"/>
    </source>
</evidence>
<dbReference type="InterPro" id="IPR013517">
    <property type="entry name" value="FG-GAP"/>
</dbReference>
<dbReference type="Pfam" id="PF13517">
    <property type="entry name" value="FG-GAP_3"/>
    <property type="match status" value="1"/>
</dbReference>
<evidence type="ECO:0000313" key="4">
    <source>
        <dbReference type="Proteomes" id="UP000663828"/>
    </source>
</evidence>
<feature type="non-terminal residue" evidence="3">
    <location>
        <position position="1"/>
    </location>
</feature>
<evidence type="ECO:0000256" key="1">
    <source>
        <dbReference type="ARBA" id="ARBA00022729"/>
    </source>
</evidence>
<dbReference type="Proteomes" id="UP000663828">
    <property type="component" value="Unassembled WGS sequence"/>
</dbReference>
<feature type="transmembrane region" description="Helical" evidence="2">
    <location>
        <begin position="118"/>
        <end position="141"/>
    </location>
</feature>
<accession>A0A816BPI2</accession>
<feature type="transmembrane region" description="Helical" evidence="2">
    <location>
        <begin position="15"/>
        <end position="42"/>
    </location>
</feature>
<dbReference type="Gene3D" id="2.130.10.130">
    <property type="entry name" value="Integrin alpha, N-terminal"/>
    <property type="match status" value="1"/>
</dbReference>
<proteinExistence type="predicted"/>
<dbReference type="AlphaFoldDB" id="A0A816BPI2"/>
<gene>
    <name evidence="3" type="ORF">XAT740_LOCUS49186</name>
</gene>
<keyword evidence="4" id="KW-1185">Reference proteome</keyword>
<dbReference type="EMBL" id="CAJNOR010007223">
    <property type="protein sequence ID" value="CAF1613178.1"/>
    <property type="molecule type" value="Genomic_DNA"/>
</dbReference>
<dbReference type="Gene3D" id="2.30.30.100">
    <property type="match status" value="1"/>
</dbReference>
<sequence length="380" mass="41914">MENSTDQTGPIDVTLILFTNILCAIVVKTTIQIIHITIPTLFMDSRIIRDSKETFSCQFSVNMFYSMRPCDDRDHPTETTNIIPASDRIETSHQNDDNNNDTYVLENQEKEQKNLRSWIEFGTFVIVSMIIGVLVVCFTIRKSDSACQWNFRLTIKSSLIHSSHPHALAVGDFDNNQQIDLVVANSGTNTIAVFLLDTNATIISQQTYSTGVRSRPCSVAVTDFNQDGYIDIAVANNGTNNIGIFFNNRNGSFLTQQTLSTGSYRPSFVTIADFNHDNHSDIAVVYHGTDNIGIHLGNGNGVFQSATIYSTGYDSLPCSLAIGDLNDDNHLDVVVANYGTNNIGIFFGNANGSLSSLKKIPTDELPILATIISIRSSLFR</sequence>
<dbReference type="InterPro" id="IPR028994">
    <property type="entry name" value="Integrin_alpha_N"/>
</dbReference>
<keyword evidence="2" id="KW-1133">Transmembrane helix</keyword>
<name>A0A816BPI2_ADIRI</name>
<keyword evidence="1" id="KW-0732">Signal</keyword>